<dbReference type="InterPro" id="IPR000719">
    <property type="entry name" value="Prot_kinase_dom"/>
</dbReference>
<feature type="compositionally biased region" description="Low complexity" evidence="26">
    <location>
        <begin position="356"/>
        <end position="382"/>
    </location>
</feature>
<dbReference type="PROSITE" id="PS00108">
    <property type="entry name" value="PROTEIN_KINASE_ST"/>
    <property type="match status" value="1"/>
</dbReference>
<evidence type="ECO:0000259" key="27">
    <source>
        <dbReference type="PROSITE" id="PS50011"/>
    </source>
</evidence>
<dbReference type="SMART" id="SM00220">
    <property type="entry name" value="S_TKc"/>
    <property type="match status" value="1"/>
</dbReference>
<dbReference type="InterPro" id="IPR029063">
    <property type="entry name" value="SAM-dependent_MTases_sf"/>
</dbReference>
<sequence length="2581" mass="289225">MAANIPRTHEDIEAQIKDLQSRKKEIAESEIKEKDRVGLGETGYFDSDIYDGGGGKFEGYVTSIAANDEVEDDEFDSVSFTQNKRTGYTAPAALLNDVAQADKDYDPFADRRRPTIADKEDEYRQRRMRMIISPERVDPFAEGGKTPDVGSRTYTEIMREQLLRGEETELRKKILEKAKEGTLKVVSNGDSAKAAPKRRGRWDQTEDSGTPSEKKKKETSAWDKEDATPAISRWDETPGHPKGSETPGAMATPGVSTRMWDPTPGHATPGAVTPGRETPGHDKGMSSRRNRWDETPKTERETPGHSSGWAETPRTDRIAGGDLIQDTPGTVSKRRSRWDETPSNQMTPSAMTPSAMTPHTPGTPSTPMGTPGGTPSMMTPSGVTPTGQKAMAMATPTPGHLVTMTPEQMQNYRWEREIDERNRPLSDEELETMFPVGYKILQPPAGYIPIRTPARRLTATPTPIAGTPQGFFIQTEDKSAKYMDNQPKGNLPFMKPEDAQYFDKLLVDVDEETLSPDEQKERKIMKLLLKIKNGTPPMRKAALRQITDKAREFGAGPLFNQILPLLMSPTLEDQERHLLVKVIDRILYKLDDLVRPYVHKILVVIEPLLIDEDYYARVEGREIISNLAKAAGLATMISTMRPDIDNIDEYVRNTTARAFAVVASALGIPSLLPFLKAVCRSKKSWQARHTGIKIVQQIAILMGCAILPHLKSLVEIIEHGLVDEQQKVRTITALAIAALAEAATPYGIESFDSVLKPLWKGIRTHRGKGLAAFLKAIGYLIPLMDAEYANYYTREVMLILIREFQSPDEEMKKIVLKVVKQCCGTDGVEPQYIKDEILPHFFKHFWNHRMALDRRNYRQLVDTTVEIANKVGASEIINRVVDDLKDENEQYRKMVMETIEKVMGNLGAADIDSRLEEQLIDGILYAFQEQTTEDVVMLNGFGTIVNQLGKRVKAYLPQICGTILWRLNNKSAKVRQQAADLISRIAVVMKTCQEEKLMGHLGVVLYEYLGEEYPEVLGSILGALKAIVNVIGMTKMTPPIKDLLPRLTPILKNRHEKVQENCIDLVGRIADRGPEYVSAREWMRICFELLELLKAHKKAIRRATVNTFGYIAKAIGPHDVLATLLNNLKVQERQNRVCTTVAIAIVAETCSPFTVLPALMNEYRVPELNVQNGVLKSLSFLFEYIGEMGKDYIYAVTPLLEDALMDRDLVHRQTACAAIKHMALGVYGFGCEDALIHLLNHVWPNIFETSPHLVQAFMDSIEGMRVALGPIKILQYTLQGLFHPARKVRDVYWKIYNSLYIGGQDALVAGYPRVENDPKNIYARYELDYVLMGRKAKFAEDTVQKKGPGHGGVTKRKLSSNQKKRLKKRALKVQEVAEKKKALSEKRKLLNQKIKENQETKKVASKEISQVPKTLPTNAIKAPQASNGKVKKPVLYDSSSEDESDEETAESDQESSVEENVKGFTDDNSSWLKPVSKKLAVQKRLAHNESEDEPTEDEDSEEEDDEEEEDEVSDDIDSENEDEEESEDMEEEEEESDEADDGSEDEDSSPEPALRKGKKESVSVQSLGTGSDDSEDEKDDFGSDSDGAESDGGESDDDDDDEEDMLPIEKKAKQLKKKQQKDAKLAEEELQLNIASQDVFAFPSEEEVKKPKDLQDVQQRIKDVITVLNDFKRLHQEGRSRSDYVDLLRQDLCTYYSYNDFLMEKLMQVFQLSDLLEFLEASEVQRPLTIRVNSLKARRKDVAQALINRGVNLDPLGKWTKVGLVVYSSQVPIGATPEYLAGHYIIQGASSMLPVMALAPQENERILDMAAAPGGKASHIAAAMKNTGVLFANDANKDRTKAVVGNFHRLGVVNSVITCYDGRKIPSVIQGFDRVLLDAPCTGTGVVSKDPSVKTNKDETDIQRCCTLQRELLLAAIDCLNARSSSGGYIVYSTCSVLVEENEWVIDYALKKRAVRLVPTGLDFGTEGFTKFRHLRFHPSLSLTRRFYPHTHNMDGFFVAKLQKLSNKIPKPLSIDGDEEESSKDNSVEENDKSNGSGKSKNNKKKKQNQQQQQNGSGSTGTPTQNDKKSKKEKKKQGTAETSETNVTVSQSLSSPIGKQNVKVKKQKSKLKNKAQNVKPDTNIVTDPSPGKSKKRNSSVSSDVSKGKSPNKKLKKHNVCQKGSLRVIVETAMELRVGNKYRLGRKIGSGSFGDIYLGTNICTGQEVAIKLECIKTRHPQLHIESKFYKMMQGAVGIPIIKWCGSEGDYNVMVMELLGPSLEDLFNFCSRRFTLKTVLLLADQLISRIDYIHSRNFIHRDIKPDNFLMGLGKKGNMVYIIDFGLAKKFRDGRTHQHILYRENKNLTGTARYASINTHLGIEQSRRDDLESLGYVLMYFNRGSLPWQGLKAATKRQKYERISEKKMSTSIEELCKGFPVEFPSYLNYCRALRFEERPDYSYLRQLFRTLFHRQGFTYDYVFDWNLLKFGASRHGNSEEQRERRTQQRAAPAGAAASGATAGRGRSNFEMVNTNAGPTPPVTTASPTTASPRFRGATGEIQERRVSMRLHRGAVAASNPSNDLSTPRGQEPKPSKMVNAALTP</sequence>
<dbReference type="SMART" id="SM01349">
    <property type="entry name" value="TOG"/>
    <property type="match status" value="1"/>
</dbReference>
<evidence type="ECO:0000313" key="30">
    <source>
        <dbReference type="Proteomes" id="UP001219518"/>
    </source>
</evidence>
<feature type="compositionally biased region" description="Basic and acidic residues" evidence="26">
    <location>
        <begin position="1396"/>
        <end position="1405"/>
    </location>
</feature>
<keyword evidence="8 23" id="KW-0489">Methyltransferase</keyword>
<dbReference type="InterPro" id="IPR023267">
    <property type="entry name" value="RCMT"/>
</dbReference>
<evidence type="ECO:0000313" key="29">
    <source>
        <dbReference type="EMBL" id="KAK3915305.1"/>
    </source>
</evidence>
<dbReference type="GO" id="GO:0000226">
    <property type="term" value="P:microtubule cytoskeleton organization"/>
    <property type="evidence" value="ECO:0007669"/>
    <property type="project" value="UniProtKB-ARBA"/>
</dbReference>
<keyword evidence="17 23" id="KW-0694">RNA-binding</keyword>
<comment type="similarity">
    <text evidence="3">Belongs to the SF3B1 family.</text>
</comment>
<dbReference type="Pfam" id="PF00069">
    <property type="entry name" value="Pkinase"/>
    <property type="match status" value="1"/>
</dbReference>
<dbReference type="InterPro" id="IPR038737">
    <property type="entry name" value="SF3b_su1-like"/>
</dbReference>
<evidence type="ECO:0000256" key="11">
    <source>
        <dbReference type="ARBA" id="ARBA00022691"/>
    </source>
</evidence>
<evidence type="ECO:0000256" key="13">
    <source>
        <dbReference type="ARBA" id="ARBA00022737"/>
    </source>
</evidence>
<evidence type="ECO:0000256" key="20">
    <source>
        <dbReference type="ARBA" id="ARBA00070532"/>
    </source>
</evidence>
<feature type="binding site" evidence="23">
    <location>
        <position position="1861"/>
    </location>
    <ligand>
        <name>S-adenosyl-L-methionine</name>
        <dbReference type="ChEBI" id="CHEBI:59789"/>
    </ligand>
</feature>
<dbReference type="FunFam" id="1.10.510.10:FF:000155">
    <property type="entry name" value="Casein kinase I isoform epsilon"/>
    <property type="match status" value="1"/>
</dbReference>
<evidence type="ECO:0000256" key="4">
    <source>
        <dbReference type="ARBA" id="ARBA00007494"/>
    </source>
</evidence>
<keyword evidence="10 23" id="KW-0808">Transferase</keyword>
<proteinExistence type="inferred from homology"/>
<evidence type="ECO:0000256" key="25">
    <source>
        <dbReference type="SAM" id="Coils"/>
    </source>
</evidence>
<dbReference type="CDD" id="cd14125">
    <property type="entry name" value="STKc_CK1_delta_epsilon"/>
    <property type="match status" value="1"/>
</dbReference>
<dbReference type="GO" id="GO:0016607">
    <property type="term" value="C:nuclear speck"/>
    <property type="evidence" value="ECO:0007669"/>
    <property type="project" value="UniProtKB-SubCell"/>
</dbReference>
<feature type="compositionally biased region" description="Low complexity" evidence="26">
    <location>
        <begin position="2485"/>
        <end position="2503"/>
    </location>
</feature>
<dbReference type="NCBIfam" id="TIGR00446">
    <property type="entry name" value="nop2p"/>
    <property type="match status" value="1"/>
</dbReference>
<dbReference type="Gene3D" id="1.25.10.10">
    <property type="entry name" value="Leucine-rich Repeat Variant"/>
    <property type="match status" value="2"/>
</dbReference>
<dbReference type="Proteomes" id="UP001219518">
    <property type="component" value="Unassembled WGS sequence"/>
</dbReference>
<feature type="compositionally biased region" description="Basic and acidic residues" evidence="26">
    <location>
        <begin position="278"/>
        <end position="303"/>
    </location>
</feature>
<evidence type="ECO:0000256" key="19">
    <source>
        <dbReference type="ARBA" id="ARBA00023242"/>
    </source>
</evidence>
<evidence type="ECO:0000256" key="7">
    <source>
        <dbReference type="ARBA" id="ARBA00022527"/>
    </source>
</evidence>
<evidence type="ECO:0000256" key="15">
    <source>
        <dbReference type="ARBA" id="ARBA00022777"/>
    </source>
</evidence>
<feature type="binding site" evidence="23">
    <location>
        <position position="1834"/>
    </location>
    <ligand>
        <name>S-adenosyl-L-methionine</name>
        <dbReference type="ChEBI" id="CHEBI:59789"/>
    </ligand>
</feature>
<feature type="compositionally biased region" description="Polar residues" evidence="26">
    <location>
        <begin position="2079"/>
        <end position="2098"/>
    </location>
</feature>
<keyword evidence="7" id="KW-0723">Serine/threonine-protein kinase</keyword>
<dbReference type="Gene3D" id="3.30.70.1170">
    <property type="entry name" value="Sun protein, domain 3"/>
    <property type="match status" value="1"/>
</dbReference>
<feature type="compositionally biased region" description="Acidic residues" evidence="26">
    <location>
        <begin position="1572"/>
        <end position="1603"/>
    </location>
</feature>
<comment type="similarity">
    <text evidence="4 23">Belongs to the class I-like SAM-binding methyltransferase superfamily. RsmB/NOP family.</text>
</comment>
<accession>A0AAE1LDD2</accession>
<dbReference type="PRINTS" id="PR02008">
    <property type="entry name" value="RCMTFAMILY"/>
</dbReference>
<evidence type="ECO:0000256" key="24">
    <source>
        <dbReference type="PROSITE-ProRule" id="PRU10141"/>
    </source>
</evidence>
<keyword evidence="16 24" id="KW-0067">ATP-binding</keyword>
<dbReference type="Gene3D" id="3.40.50.150">
    <property type="entry name" value="Vaccinia Virus protein VP39"/>
    <property type="match status" value="1"/>
</dbReference>
<keyword evidence="30" id="KW-1185">Reference proteome</keyword>
<feature type="compositionally biased region" description="Acidic residues" evidence="26">
    <location>
        <begin position="1439"/>
        <end position="1457"/>
    </location>
</feature>
<keyword evidence="12" id="KW-0747">Spliceosome</keyword>
<dbReference type="GO" id="GO:0000245">
    <property type="term" value="P:spliceosomal complex assembly"/>
    <property type="evidence" value="ECO:0007669"/>
    <property type="project" value="InterPro"/>
</dbReference>
<feature type="binding site" evidence="24">
    <location>
        <position position="2210"/>
    </location>
    <ligand>
        <name>ATP</name>
        <dbReference type="ChEBI" id="CHEBI:30616"/>
    </ligand>
</feature>
<dbReference type="PROSITE" id="PS50011">
    <property type="entry name" value="PROTEIN_KINASE_DOM"/>
    <property type="match status" value="1"/>
</dbReference>
<feature type="active site" description="Nucleophile" evidence="23">
    <location>
        <position position="1935"/>
    </location>
</feature>
<feature type="compositionally biased region" description="Basic and acidic residues" evidence="26">
    <location>
        <begin position="2023"/>
        <end position="2033"/>
    </location>
</feature>
<feature type="compositionally biased region" description="Polar residues" evidence="26">
    <location>
        <begin position="1562"/>
        <end position="1571"/>
    </location>
</feature>
<evidence type="ECO:0000256" key="16">
    <source>
        <dbReference type="ARBA" id="ARBA00022840"/>
    </source>
</evidence>
<dbReference type="InterPro" id="IPR015016">
    <property type="entry name" value="SF3b_su1"/>
</dbReference>
<dbReference type="Pfam" id="PF08920">
    <property type="entry name" value="SF3b1"/>
    <property type="match status" value="1"/>
</dbReference>
<evidence type="ECO:0000256" key="9">
    <source>
        <dbReference type="ARBA" id="ARBA00022664"/>
    </source>
</evidence>
<feature type="domain" description="SAM-dependent MTase RsmB/NOP-type" evidence="28">
    <location>
        <begin position="1718"/>
        <end position="2005"/>
    </location>
</feature>
<dbReference type="GO" id="GO:0005730">
    <property type="term" value="C:nucleolus"/>
    <property type="evidence" value="ECO:0007669"/>
    <property type="project" value="UniProtKB-SubCell"/>
</dbReference>
<dbReference type="InterPro" id="IPR018314">
    <property type="entry name" value="RsmB/NOL1/NOP2-like_CS"/>
</dbReference>
<feature type="region of interest" description="Disordered" evidence="26">
    <location>
        <begin position="134"/>
        <end position="153"/>
    </location>
</feature>
<feature type="compositionally biased region" description="Polar residues" evidence="26">
    <location>
        <begin position="1407"/>
        <end position="1417"/>
    </location>
</feature>
<dbReference type="GO" id="GO:0001510">
    <property type="term" value="P:RNA methylation"/>
    <property type="evidence" value="ECO:0007669"/>
    <property type="project" value="InterPro"/>
</dbReference>
<keyword evidence="19" id="KW-0539">Nucleus</keyword>
<dbReference type="Pfam" id="PF22646">
    <property type="entry name" value="PPP2R1A-like_HEAT"/>
    <property type="match status" value="1"/>
</dbReference>
<feature type="compositionally biased region" description="Polar residues" evidence="26">
    <location>
        <begin position="2115"/>
        <end position="2126"/>
    </location>
</feature>
<evidence type="ECO:0000256" key="3">
    <source>
        <dbReference type="ARBA" id="ARBA00005754"/>
    </source>
</evidence>
<dbReference type="FunFam" id="3.30.70.1170:FF:000001">
    <property type="entry name" value="Ribosomal RNA methyltransferase Nop2"/>
    <property type="match status" value="1"/>
</dbReference>
<keyword evidence="18" id="KW-0508">mRNA splicing</keyword>
<dbReference type="PRINTS" id="PR02012">
    <property type="entry name" value="RCMTNOP2"/>
</dbReference>
<keyword evidence="14 24" id="KW-0547">Nucleotide-binding</keyword>
<dbReference type="FunFam" id="1.25.10.10:FF:000810">
    <property type="entry name" value="Splicing factor 3B subunit 1"/>
    <property type="match status" value="1"/>
</dbReference>
<dbReference type="GO" id="GO:0004674">
    <property type="term" value="F:protein serine/threonine kinase activity"/>
    <property type="evidence" value="ECO:0007669"/>
    <property type="project" value="UniProtKB-KW"/>
</dbReference>
<feature type="compositionally biased region" description="Basic and acidic residues" evidence="26">
    <location>
        <begin position="212"/>
        <end position="243"/>
    </location>
</feature>
<evidence type="ECO:0000256" key="2">
    <source>
        <dbReference type="ARBA" id="ARBA00004604"/>
    </source>
</evidence>
<feature type="domain" description="Protein kinase" evidence="27">
    <location>
        <begin position="2181"/>
        <end position="2449"/>
    </location>
</feature>
<dbReference type="GO" id="GO:0003729">
    <property type="term" value="F:mRNA binding"/>
    <property type="evidence" value="ECO:0007669"/>
    <property type="project" value="InterPro"/>
</dbReference>
<feature type="compositionally biased region" description="Basic residues" evidence="26">
    <location>
        <begin position="2102"/>
        <end position="2113"/>
    </location>
</feature>
<dbReference type="InterPro" id="IPR011023">
    <property type="entry name" value="Nop2p"/>
</dbReference>
<dbReference type="FunFam" id="1.25.10.10:FF:000088">
    <property type="entry name" value="Splicing factor 3b, subunit 1"/>
    <property type="match status" value="1"/>
</dbReference>
<name>A0AAE1LDD2_9NEOP</name>
<keyword evidence="6" id="KW-0690">Ribosome biogenesis</keyword>
<keyword evidence="9" id="KW-0507">mRNA processing</keyword>
<feature type="coiled-coil region" evidence="25">
    <location>
        <begin position="1608"/>
        <end position="1638"/>
    </location>
</feature>
<keyword evidence="11 23" id="KW-0949">S-adenosyl-L-methionine</keyword>
<evidence type="ECO:0000256" key="18">
    <source>
        <dbReference type="ARBA" id="ARBA00023187"/>
    </source>
</evidence>
<dbReference type="GO" id="GO:0005524">
    <property type="term" value="F:ATP binding"/>
    <property type="evidence" value="ECO:0007669"/>
    <property type="project" value="UniProtKB-UniRule"/>
</dbReference>
<protein>
    <recommendedName>
        <fullName evidence="20">Splicing factor 3B subunit 1</fullName>
        <ecNumber evidence="5">2.7.11.1</ecNumber>
    </recommendedName>
    <alternativeName>
        <fullName evidence="21">Pre-mRNA-splicing factor SF3b 155 kDa subunit</fullName>
    </alternativeName>
    <alternativeName>
        <fullName evidence="22">Spliceosome-associated protein 155</fullName>
    </alternativeName>
</protein>
<feature type="compositionally biased region" description="Polar residues" evidence="26">
    <location>
        <begin position="2555"/>
        <end position="2565"/>
    </location>
</feature>
<reference evidence="29" key="2">
    <citation type="journal article" date="2023" name="BMC Genomics">
        <title>Pest status, molecular evolution, and epigenetic factors derived from the genome assembly of Frankliniella fusca, a thysanopteran phytovirus vector.</title>
        <authorList>
            <person name="Catto M.A."/>
            <person name="Labadie P.E."/>
            <person name="Jacobson A.L."/>
            <person name="Kennedy G.G."/>
            <person name="Srinivasan R."/>
            <person name="Hunt B.G."/>
        </authorList>
    </citation>
    <scope>NUCLEOTIDE SEQUENCE</scope>
    <source>
        <strain evidence="29">PL_HMW_Pooled</strain>
    </source>
</reference>
<dbReference type="SUPFAM" id="SSF53335">
    <property type="entry name" value="S-adenosyl-L-methionine-dependent methyltransferases"/>
    <property type="match status" value="1"/>
</dbReference>
<comment type="caution">
    <text evidence="29">The sequence shown here is derived from an EMBL/GenBank/DDBJ whole genome shotgun (WGS) entry which is preliminary data.</text>
</comment>
<dbReference type="EMBL" id="JAHWGI010000422">
    <property type="protein sequence ID" value="KAK3915305.1"/>
    <property type="molecule type" value="Genomic_DNA"/>
</dbReference>
<dbReference type="GO" id="GO:0005681">
    <property type="term" value="C:spliceosomal complex"/>
    <property type="evidence" value="ECO:0007669"/>
    <property type="project" value="UniProtKB-KW"/>
</dbReference>
<dbReference type="InterPro" id="IPR016024">
    <property type="entry name" value="ARM-type_fold"/>
</dbReference>
<dbReference type="Gene3D" id="1.10.510.10">
    <property type="entry name" value="Transferase(Phosphotransferase) domain 1"/>
    <property type="match status" value="1"/>
</dbReference>
<keyword evidence="15" id="KW-0418">Kinase</keyword>
<organism evidence="29 30">
    <name type="scientific">Frankliniella fusca</name>
    <dbReference type="NCBI Taxonomy" id="407009"/>
    <lineage>
        <taxon>Eukaryota</taxon>
        <taxon>Metazoa</taxon>
        <taxon>Ecdysozoa</taxon>
        <taxon>Arthropoda</taxon>
        <taxon>Hexapoda</taxon>
        <taxon>Insecta</taxon>
        <taxon>Pterygota</taxon>
        <taxon>Neoptera</taxon>
        <taxon>Paraneoptera</taxon>
        <taxon>Thysanoptera</taxon>
        <taxon>Terebrantia</taxon>
        <taxon>Thripoidea</taxon>
        <taxon>Thripidae</taxon>
        <taxon>Frankliniella</taxon>
    </lineage>
</organism>
<evidence type="ECO:0000256" key="14">
    <source>
        <dbReference type="ARBA" id="ARBA00022741"/>
    </source>
</evidence>
<dbReference type="GO" id="GO:0008173">
    <property type="term" value="F:RNA methyltransferase activity"/>
    <property type="evidence" value="ECO:0007669"/>
    <property type="project" value="InterPro"/>
</dbReference>
<keyword evidence="25" id="KW-0175">Coiled coil</keyword>
<dbReference type="GO" id="GO:0042254">
    <property type="term" value="P:ribosome biogenesis"/>
    <property type="evidence" value="ECO:0007669"/>
    <property type="project" value="UniProtKB-KW"/>
</dbReference>
<dbReference type="InterPro" id="IPR034085">
    <property type="entry name" value="TOG"/>
</dbReference>
<feature type="compositionally biased region" description="Basic and acidic residues" evidence="26">
    <location>
        <begin position="2473"/>
        <end position="2483"/>
    </location>
</feature>
<evidence type="ECO:0000256" key="22">
    <source>
        <dbReference type="ARBA" id="ARBA00083579"/>
    </source>
</evidence>
<evidence type="ECO:0000256" key="10">
    <source>
        <dbReference type="ARBA" id="ARBA00022679"/>
    </source>
</evidence>
<evidence type="ECO:0000256" key="5">
    <source>
        <dbReference type="ARBA" id="ARBA00012513"/>
    </source>
</evidence>
<gene>
    <name evidence="29" type="ORF">KUF71_024581</name>
</gene>
<evidence type="ECO:0000256" key="21">
    <source>
        <dbReference type="ARBA" id="ARBA00076941"/>
    </source>
</evidence>
<feature type="compositionally biased region" description="Polar residues" evidence="26">
    <location>
        <begin position="341"/>
        <end position="355"/>
    </location>
</feature>
<comment type="subcellular location">
    <subcellularLocation>
        <location evidence="1">Nucleus speckle</location>
    </subcellularLocation>
    <subcellularLocation>
        <location evidence="2">Nucleus</location>
        <location evidence="2">Nucleolus</location>
    </subcellularLocation>
</comment>
<dbReference type="SUPFAM" id="SSF56112">
    <property type="entry name" value="Protein kinase-like (PK-like)"/>
    <property type="match status" value="1"/>
</dbReference>
<evidence type="ECO:0000256" key="12">
    <source>
        <dbReference type="ARBA" id="ARBA00022728"/>
    </source>
</evidence>
<dbReference type="FunFam" id="3.30.200.20:FF:000538">
    <property type="entry name" value="Putative Casein kinase I"/>
    <property type="match status" value="1"/>
</dbReference>
<feature type="compositionally biased region" description="Low complexity" evidence="26">
    <location>
        <begin position="2519"/>
        <end position="2529"/>
    </location>
</feature>
<feature type="region of interest" description="Disordered" evidence="26">
    <location>
        <begin position="1396"/>
        <end position="1603"/>
    </location>
</feature>
<keyword evidence="13" id="KW-0677">Repeat</keyword>
<feature type="binding site" evidence="23">
    <location>
        <position position="1878"/>
    </location>
    <ligand>
        <name>S-adenosyl-L-methionine</name>
        <dbReference type="ChEBI" id="CHEBI:59789"/>
    </ligand>
</feature>
<dbReference type="PROSITE" id="PS00107">
    <property type="entry name" value="PROTEIN_KINASE_ATP"/>
    <property type="match status" value="1"/>
</dbReference>
<feature type="binding site" evidence="23">
    <location>
        <begin position="1810"/>
        <end position="1816"/>
    </location>
    <ligand>
        <name>S-adenosyl-L-methionine</name>
        <dbReference type="ChEBI" id="CHEBI:59789"/>
    </ligand>
</feature>
<feature type="region of interest" description="Disordered" evidence="26">
    <location>
        <begin position="1343"/>
        <end position="1371"/>
    </location>
</feature>
<dbReference type="InterPro" id="IPR054573">
    <property type="entry name" value="PP2A/SF3B1-like_HEAT"/>
</dbReference>
<dbReference type="SUPFAM" id="SSF48371">
    <property type="entry name" value="ARM repeat"/>
    <property type="match status" value="2"/>
</dbReference>
<dbReference type="InterPro" id="IPR001678">
    <property type="entry name" value="MeTrfase_RsmB-F_NOP2_dom"/>
</dbReference>
<dbReference type="InterPro" id="IPR011989">
    <property type="entry name" value="ARM-like"/>
</dbReference>
<dbReference type="InterPro" id="IPR011009">
    <property type="entry name" value="Kinase-like_dom_sf"/>
</dbReference>
<dbReference type="InterPro" id="IPR017441">
    <property type="entry name" value="Protein_kinase_ATP_BS"/>
</dbReference>
<dbReference type="PROSITE" id="PS51686">
    <property type="entry name" value="SAM_MT_RSMB_NOP"/>
    <property type="match status" value="1"/>
</dbReference>
<evidence type="ECO:0000256" key="23">
    <source>
        <dbReference type="PROSITE-ProRule" id="PRU01023"/>
    </source>
</evidence>
<dbReference type="Pfam" id="PF01189">
    <property type="entry name" value="Methyltr_RsmB-F"/>
    <property type="match status" value="1"/>
</dbReference>
<dbReference type="EC" id="2.7.11.1" evidence="5"/>
<dbReference type="InterPro" id="IPR023273">
    <property type="entry name" value="RCMT_NOP2"/>
</dbReference>
<evidence type="ECO:0000259" key="28">
    <source>
        <dbReference type="PROSITE" id="PS51686"/>
    </source>
</evidence>
<evidence type="ECO:0000256" key="26">
    <source>
        <dbReference type="SAM" id="MobiDB-lite"/>
    </source>
</evidence>
<evidence type="ECO:0000256" key="1">
    <source>
        <dbReference type="ARBA" id="ARBA00004324"/>
    </source>
</evidence>
<feature type="region of interest" description="Disordered" evidence="26">
    <location>
        <begin position="176"/>
        <end position="389"/>
    </location>
</feature>
<feature type="compositionally biased region" description="Basic residues" evidence="26">
    <location>
        <begin position="1353"/>
        <end position="1371"/>
    </location>
</feature>
<feature type="region of interest" description="Disordered" evidence="26">
    <location>
        <begin position="2471"/>
        <end position="2581"/>
    </location>
</feature>
<dbReference type="FunFam" id="1.25.10.10:FF:000303">
    <property type="entry name" value="splicing factor 3B subunit 1"/>
    <property type="match status" value="1"/>
</dbReference>
<dbReference type="GO" id="GO:0005686">
    <property type="term" value="C:U2 snRNP"/>
    <property type="evidence" value="ECO:0007669"/>
    <property type="project" value="UniProtKB-ARBA"/>
</dbReference>
<dbReference type="InterPro" id="IPR008271">
    <property type="entry name" value="Ser/Thr_kinase_AS"/>
</dbReference>
<dbReference type="InterPro" id="IPR049560">
    <property type="entry name" value="MeTrfase_RsmB-F_NOP2_cat"/>
</dbReference>
<dbReference type="GO" id="GO:0008757">
    <property type="term" value="F:S-adenosylmethionine-dependent methyltransferase activity"/>
    <property type="evidence" value="ECO:0007669"/>
    <property type="project" value="InterPro"/>
</dbReference>
<evidence type="ECO:0000256" key="17">
    <source>
        <dbReference type="ARBA" id="ARBA00022884"/>
    </source>
</evidence>
<reference evidence="29" key="1">
    <citation type="submission" date="2021-07" db="EMBL/GenBank/DDBJ databases">
        <authorList>
            <person name="Catto M.A."/>
            <person name="Jacobson A."/>
            <person name="Kennedy G."/>
            <person name="Labadie P."/>
            <person name="Hunt B.G."/>
            <person name="Srinivasan R."/>
        </authorList>
    </citation>
    <scope>NUCLEOTIDE SEQUENCE</scope>
    <source>
        <strain evidence="29">PL_HMW_Pooled</strain>
        <tissue evidence="29">Head</tissue>
    </source>
</reference>
<feature type="compositionally biased region" description="Acidic residues" evidence="26">
    <location>
        <begin position="1490"/>
        <end position="1549"/>
    </location>
</feature>
<evidence type="ECO:0000256" key="6">
    <source>
        <dbReference type="ARBA" id="ARBA00022517"/>
    </source>
</evidence>
<dbReference type="GO" id="GO:0000785">
    <property type="term" value="C:chromatin"/>
    <property type="evidence" value="ECO:0007669"/>
    <property type="project" value="UniProtKB-ARBA"/>
</dbReference>
<dbReference type="PROSITE" id="PS01153">
    <property type="entry name" value="NOL1_NOP2_SUN"/>
    <property type="match status" value="1"/>
</dbReference>
<feature type="region of interest" description="Disordered" evidence="26">
    <location>
        <begin position="2010"/>
        <end position="2157"/>
    </location>
</feature>
<feature type="region of interest" description="Disordered" evidence="26">
    <location>
        <begin position="105"/>
        <end position="124"/>
    </location>
</feature>
<feature type="compositionally biased region" description="Low complexity" evidence="26">
    <location>
        <begin position="2138"/>
        <end position="2148"/>
    </location>
</feature>
<evidence type="ECO:0000256" key="8">
    <source>
        <dbReference type="ARBA" id="ARBA00022603"/>
    </source>
</evidence>
<dbReference type="PANTHER" id="PTHR12097">
    <property type="entry name" value="SPLICING FACTOR 3B, SUBUNIT 1-RELATED"/>
    <property type="match status" value="1"/>
</dbReference>